<comment type="caution">
    <text evidence="8">The sequence shown here is derived from an EMBL/GenBank/DDBJ whole genome shotgun (WGS) entry which is preliminary data.</text>
</comment>
<evidence type="ECO:0000256" key="3">
    <source>
        <dbReference type="ARBA" id="ARBA00023136"/>
    </source>
</evidence>
<feature type="compositionally biased region" description="Basic and acidic residues" evidence="7">
    <location>
        <begin position="58"/>
        <end position="68"/>
    </location>
</feature>
<sequence>MARLAVPALGLALILGLAGCGQKGPLYLPDDEQAAEQYGPREAAQSEEESPAGDDAEREGSEPREDEE</sequence>
<feature type="compositionally biased region" description="Acidic residues" evidence="7">
    <location>
        <begin position="45"/>
        <end position="57"/>
    </location>
</feature>
<dbReference type="NCBIfam" id="NF047847">
    <property type="entry name" value="SS_mature_LptM"/>
    <property type="match status" value="1"/>
</dbReference>
<evidence type="ECO:0000256" key="1">
    <source>
        <dbReference type="ARBA" id="ARBA00004459"/>
    </source>
</evidence>
<evidence type="ECO:0000256" key="7">
    <source>
        <dbReference type="SAM" id="MobiDB-lite"/>
    </source>
</evidence>
<gene>
    <name evidence="8" type="ORF">GRB96_08975</name>
</gene>
<evidence type="ECO:0000313" key="9">
    <source>
        <dbReference type="Proteomes" id="UP000487929"/>
    </source>
</evidence>
<keyword evidence="9" id="KW-1185">Reference proteome</keyword>
<evidence type="ECO:0000256" key="4">
    <source>
        <dbReference type="ARBA" id="ARBA00023139"/>
    </source>
</evidence>
<feature type="region of interest" description="Disordered" evidence="7">
    <location>
        <begin position="22"/>
        <end position="68"/>
    </location>
</feature>
<keyword evidence="2" id="KW-0732">Signal</keyword>
<keyword evidence="3" id="KW-0472">Membrane</keyword>
<dbReference type="EMBL" id="WUTT01000001">
    <property type="protein sequence ID" value="NAW34549.1"/>
    <property type="molecule type" value="Genomic_DNA"/>
</dbReference>
<keyword evidence="4" id="KW-0564">Palmitate</keyword>
<proteinExistence type="predicted"/>
<evidence type="ECO:0000256" key="2">
    <source>
        <dbReference type="ARBA" id="ARBA00022729"/>
    </source>
</evidence>
<organism evidence="8 9">
    <name type="scientific">Halomonas alimentaria</name>
    <dbReference type="NCBI Taxonomy" id="147248"/>
    <lineage>
        <taxon>Bacteria</taxon>
        <taxon>Pseudomonadati</taxon>
        <taxon>Pseudomonadota</taxon>
        <taxon>Gammaproteobacteria</taxon>
        <taxon>Oceanospirillales</taxon>
        <taxon>Halomonadaceae</taxon>
        <taxon>Halomonas</taxon>
    </lineage>
</organism>
<keyword evidence="6" id="KW-0449">Lipoprotein</keyword>
<dbReference type="Proteomes" id="UP000487929">
    <property type="component" value="Unassembled WGS sequence"/>
</dbReference>
<dbReference type="InterPro" id="IPR032831">
    <property type="entry name" value="LptM_cons"/>
</dbReference>
<evidence type="ECO:0000256" key="6">
    <source>
        <dbReference type="ARBA" id="ARBA00023288"/>
    </source>
</evidence>
<evidence type="ECO:0008006" key="10">
    <source>
        <dbReference type="Google" id="ProtNLM"/>
    </source>
</evidence>
<dbReference type="PROSITE" id="PS51257">
    <property type="entry name" value="PROKAR_LIPOPROTEIN"/>
    <property type="match status" value="1"/>
</dbReference>
<accession>A0A7X5APL6</accession>
<dbReference type="AlphaFoldDB" id="A0A7X5APL6"/>
<protein>
    <recommendedName>
        <fullName evidence="10">Lipoprotein</fullName>
    </recommendedName>
</protein>
<evidence type="ECO:0000256" key="5">
    <source>
        <dbReference type="ARBA" id="ARBA00023237"/>
    </source>
</evidence>
<dbReference type="GO" id="GO:0009279">
    <property type="term" value="C:cell outer membrane"/>
    <property type="evidence" value="ECO:0007669"/>
    <property type="project" value="UniProtKB-SubCell"/>
</dbReference>
<evidence type="ECO:0000313" key="8">
    <source>
        <dbReference type="EMBL" id="NAW34549.1"/>
    </source>
</evidence>
<name>A0A7X5APL6_9GAMM</name>
<dbReference type="Pfam" id="PF13627">
    <property type="entry name" value="LptM_cons"/>
    <property type="match status" value="1"/>
</dbReference>
<reference evidence="8 9" key="1">
    <citation type="submission" date="2019-12" db="EMBL/GenBank/DDBJ databases">
        <title>Draft genome sequencing of Halomonas alimentaria DSM 15356.</title>
        <authorList>
            <person name="Pandiyan K."/>
            <person name="Kushwaha P."/>
            <person name="Gowdham M."/>
            <person name="Chakdar H."/>
            <person name="Singh A."/>
            <person name="Kumar M."/>
            <person name="Saxena A.K."/>
        </authorList>
    </citation>
    <scope>NUCLEOTIDE SEQUENCE [LARGE SCALE GENOMIC DNA]</scope>
    <source>
        <strain evidence="8 9">DSM 15356</strain>
    </source>
</reference>
<comment type="subcellular location">
    <subcellularLocation>
        <location evidence="1">Cell outer membrane</location>
        <topology evidence="1">Lipid-anchor</topology>
    </subcellularLocation>
</comment>
<keyword evidence="5" id="KW-0998">Cell outer membrane</keyword>
<dbReference type="OrthoDB" id="8550022at2"/>